<feature type="transmembrane region" description="Helical" evidence="1">
    <location>
        <begin position="104"/>
        <end position="125"/>
    </location>
</feature>
<name>H5UPP0_9MICO</name>
<feature type="transmembrane region" description="Helical" evidence="1">
    <location>
        <begin position="44"/>
        <end position="66"/>
    </location>
</feature>
<dbReference type="STRING" id="1089455.MOPEL_027_00090"/>
<dbReference type="RefSeq" id="WP_009481596.1">
    <property type="nucleotide sequence ID" value="NZ_BAFE01000025.1"/>
</dbReference>
<organism evidence="2 3">
    <name type="scientific">Mobilicoccus pelagius NBRC 104925</name>
    <dbReference type="NCBI Taxonomy" id="1089455"/>
    <lineage>
        <taxon>Bacteria</taxon>
        <taxon>Bacillati</taxon>
        <taxon>Actinomycetota</taxon>
        <taxon>Actinomycetes</taxon>
        <taxon>Micrococcales</taxon>
        <taxon>Dermatophilaceae</taxon>
        <taxon>Mobilicoccus</taxon>
    </lineage>
</organism>
<dbReference type="Proteomes" id="UP000004367">
    <property type="component" value="Unassembled WGS sequence"/>
</dbReference>
<evidence type="ECO:0000256" key="1">
    <source>
        <dbReference type="SAM" id="Phobius"/>
    </source>
</evidence>
<comment type="caution">
    <text evidence="2">The sequence shown here is derived from an EMBL/GenBank/DDBJ whole genome shotgun (WGS) entry which is preliminary data.</text>
</comment>
<evidence type="ECO:0008006" key="4">
    <source>
        <dbReference type="Google" id="ProtNLM"/>
    </source>
</evidence>
<dbReference type="OrthoDB" id="4869080at2"/>
<keyword evidence="1" id="KW-1133">Transmembrane helix</keyword>
<proteinExistence type="predicted"/>
<dbReference type="AlphaFoldDB" id="H5UPP0"/>
<reference evidence="2 3" key="1">
    <citation type="submission" date="2012-02" db="EMBL/GenBank/DDBJ databases">
        <title>Whole genome shotgun sequence of Mobilicoccus pelagius NBRC 104925.</title>
        <authorList>
            <person name="Yoshida Y."/>
            <person name="Hosoyama A."/>
            <person name="Tsuchikane K."/>
            <person name="Katsumata H."/>
            <person name="Yamazaki S."/>
            <person name="Fujita N."/>
        </authorList>
    </citation>
    <scope>NUCLEOTIDE SEQUENCE [LARGE SCALE GENOMIC DNA]</scope>
    <source>
        <strain evidence="2 3">NBRC 104925</strain>
    </source>
</reference>
<keyword evidence="1" id="KW-0812">Transmembrane</keyword>
<evidence type="ECO:0000313" key="3">
    <source>
        <dbReference type="Proteomes" id="UP000004367"/>
    </source>
</evidence>
<dbReference type="eggNOG" id="ENOG50301I3">
    <property type="taxonomic scope" value="Bacteria"/>
</dbReference>
<evidence type="ECO:0000313" key="2">
    <source>
        <dbReference type="EMBL" id="GAB47698.1"/>
    </source>
</evidence>
<dbReference type="EMBL" id="BAFE01000025">
    <property type="protein sequence ID" value="GAB47698.1"/>
    <property type="molecule type" value="Genomic_DNA"/>
</dbReference>
<sequence length="161" mass="17227">MAKTVWAASAALYVGVVVWAAFVLPPDGVASQVDLDGTVTSHGSRAGFLGANAPLTILMLVVAPLITRAATRPPATFLNIPNKDYWLSPERAEATFATVSREMWLLLAATNLLVAAAMFDLAWLTVHGHEAIGSAPFLVYLVGVLVWAVLFVLRFRRPKGA</sequence>
<gene>
    <name evidence="2" type="ORF">MOPEL_027_00090</name>
</gene>
<accession>H5UPP0</accession>
<keyword evidence="1" id="KW-0472">Membrane</keyword>
<protein>
    <recommendedName>
        <fullName evidence="4">DUF1648 domain-containing protein</fullName>
    </recommendedName>
</protein>
<keyword evidence="3" id="KW-1185">Reference proteome</keyword>
<feature type="transmembrane region" description="Helical" evidence="1">
    <location>
        <begin position="137"/>
        <end position="155"/>
    </location>
</feature>